<sequence length="158" mass="16731">MDKQDSTEQHLICEDHFLPEDISTRGSAAYSHHAPLPGLGAGCSQPLGARSPEGEGRRSSEPARGCDIDDEAAMKVEAMLTTAPLLHPDPHSILQESLNRQYLGCFISWVPEAAAGGSRSGPQAFARKGLTTGQPVIDLLASQASTSPEGVGQQDQWA</sequence>
<feature type="region of interest" description="Disordered" evidence="1">
    <location>
        <begin position="40"/>
        <end position="66"/>
    </location>
</feature>
<keyword evidence="3" id="KW-1185">Reference proteome</keyword>
<comment type="caution">
    <text evidence="2">The sequence shown here is derived from an EMBL/GenBank/DDBJ whole genome shotgun (WGS) entry which is preliminary data.</text>
</comment>
<dbReference type="AlphaFoldDB" id="A0AAD3R678"/>
<name>A0AAD3R678_LATJO</name>
<accession>A0AAD3R678</accession>
<organism evidence="2 3">
    <name type="scientific">Lates japonicus</name>
    <name type="common">Japanese lates</name>
    <dbReference type="NCBI Taxonomy" id="270547"/>
    <lineage>
        <taxon>Eukaryota</taxon>
        <taxon>Metazoa</taxon>
        <taxon>Chordata</taxon>
        <taxon>Craniata</taxon>
        <taxon>Vertebrata</taxon>
        <taxon>Euteleostomi</taxon>
        <taxon>Actinopterygii</taxon>
        <taxon>Neopterygii</taxon>
        <taxon>Teleostei</taxon>
        <taxon>Neoteleostei</taxon>
        <taxon>Acanthomorphata</taxon>
        <taxon>Carangaria</taxon>
        <taxon>Carangaria incertae sedis</taxon>
        <taxon>Centropomidae</taxon>
        <taxon>Lates</taxon>
    </lineage>
</organism>
<protein>
    <submittedName>
        <fullName evidence="2">Transcription factor E2F1-like protein</fullName>
    </submittedName>
</protein>
<proteinExistence type="predicted"/>
<reference evidence="2" key="1">
    <citation type="submission" date="2022-08" db="EMBL/GenBank/DDBJ databases">
        <title>Genome sequencing of akame (Lates japonicus).</title>
        <authorList>
            <person name="Hashiguchi Y."/>
            <person name="Takahashi H."/>
        </authorList>
    </citation>
    <scope>NUCLEOTIDE SEQUENCE</scope>
    <source>
        <strain evidence="2">Kochi</strain>
    </source>
</reference>
<dbReference type="Proteomes" id="UP001279410">
    <property type="component" value="Unassembled WGS sequence"/>
</dbReference>
<dbReference type="EMBL" id="BRZM01000028">
    <property type="protein sequence ID" value="GLD56943.1"/>
    <property type="molecule type" value="Genomic_DNA"/>
</dbReference>
<evidence type="ECO:0000256" key="1">
    <source>
        <dbReference type="SAM" id="MobiDB-lite"/>
    </source>
</evidence>
<evidence type="ECO:0000313" key="3">
    <source>
        <dbReference type="Proteomes" id="UP001279410"/>
    </source>
</evidence>
<feature type="compositionally biased region" description="Basic and acidic residues" evidence="1">
    <location>
        <begin position="52"/>
        <end position="66"/>
    </location>
</feature>
<gene>
    <name evidence="2" type="ORF">AKAME5_000922500</name>
</gene>
<evidence type="ECO:0000313" key="2">
    <source>
        <dbReference type="EMBL" id="GLD56943.1"/>
    </source>
</evidence>